<comment type="caution">
    <text evidence="3">The sequence shown here is derived from an EMBL/GenBank/DDBJ whole genome shotgun (WGS) entry which is preliminary data.</text>
</comment>
<gene>
    <name evidence="3" type="ORF">PoB_001005400</name>
</gene>
<feature type="compositionally biased region" description="Basic and acidic residues" evidence="1">
    <location>
        <begin position="324"/>
        <end position="335"/>
    </location>
</feature>
<dbReference type="EMBL" id="BLXT01001203">
    <property type="protein sequence ID" value="GFN83548.1"/>
    <property type="molecule type" value="Genomic_DNA"/>
</dbReference>
<evidence type="ECO:0000256" key="1">
    <source>
        <dbReference type="SAM" id="MobiDB-lite"/>
    </source>
</evidence>
<evidence type="ECO:0000256" key="2">
    <source>
        <dbReference type="SAM" id="Phobius"/>
    </source>
</evidence>
<name>A0AAV3YKI8_9GAST</name>
<evidence type="ECO:0000313" key="3">
    <source>
        <dbReference type="EMBL" id="GFN83548.1"/>
    </source>
</evidence>
<dbReference type="Proteomes" id="UP000735302">
    <property type="component" value="Unassembled WGS sequence"/>
</dbReference>
<feature type="compositionally biased region" description="Polar residues" evidence="1">
    <location>
        <begin position="87"/>
        <end position="103"/>
    </location>
</feature>
<feature type="region of interest" description="Disordered" evidence="1">
    <location>
        <begin position="149"/>
        <end position="176"/>
    </location>
</feature>
<organism evidence="3 4">
    <name type="scientific">Plakobranchus ocellatus</name>
    <dbReference type="NCBI Taxonomy" id="259542"/>
    <lineage>
        <taxon>Eukaryota</taxon>
        <taxon>Metazoa</taxon>
        <taxon>Spiralia</taxon>
        <taxon>Lophotrochozoa</taxon>
        <taxon>Mollusca</taxon>
        <taxon>Gastropoda</taxon>
        <taxon>Heterobranchia</taxon>
        <taxon>Euthyneura</taxon>
        <taxon>Panpulmonata</taxon>
        <taxon>Sacoglossa</taxon>
        <taxon>Placobranchoidea</taxon>
        <taxon>Plakobranchidae</taxon>
        <taxon>Plakobranchus</taxon>
    </lineage>
</organism>
<sequence>MTTAQGRELHNFSVVFGAMKELSLQDYNTDKHEGLVVRSSDPVSLYVHTTLGDSMVVFPVDTYARAYEIPRLFHTQQDLNEDRAADESTNAETTASSQLQPSQTLSELQTNLSAALFIFSPYNTNITIVSSIDGSPWDLSHSYVSSPLSGSSPSSLPTTISSSQSSPSSSSSSFSSSSSSSMQTVIIIEAFQLHKFPLNSSLVYRLYSKEAFAVVIAQTADPFSQLDVLCRDARLTLLDFVPPVSTAGKTFYLAFYEAMQFLLFFSGQANTTLDVITDKESHKATADSSGSGLIHVTSTSAAWVSASSPVTVFVRMNVCNDSSRESHHNVREDKTASAFSTTSSPSLTFSSLSSSSPTSSSSSSPLSSSSSSTPSSSSSPMNAECAENGFFLPSVDSYMSCKGTRTKDSTAKCNCTCPSVFQRDLNPLSFLAAQGLNLSSQWTRPASSVYPLLVGELYDVSTSIARAVDFRDAFDIIVNTNLSFLVFRQDFLNLNFLPAGMSLISSGLPTVCEGIDALDSAFTQSPFLEAACNVTVTSEKAASEDLSCVCELMPGTSLTFRPGSSGFITSYSSGKISSVVLTNVHAGGGEILFWEKDKEDTTRPLIAVIVSLCVSIFAVVALISGYMLVEMVSRRKHVRNTKIRPFVS</sequence>
<keyword evidence="2" id="KW-0812">Transmembrane</keyword>
<evidence type="ECO:0000313" key="4">
    <source>
        <dbReference type="Proteomes" id="UP000735302"/>
    </source>
</evidence>
<evidence type="ECO:0008006" key="5">
    <source>
        <dbReference type="Google" id="ProtNLM"/>
    </source>
</evidence>
<feature type="transmembrane region" description="Helical" evidence="2">
    <location>
        <begin position="605"/>
        <end position="629"/>
    </location>
</feature>
<protein>
    <recommendedName>
        <fullName evidence="5">Transmembrane protein</fullName>
    </recommendedName>
</protein>
<dbReference type="AlphaFoldDB" id="A0AAV3YKI8"/>
<feature type="region of interest" description="Disordered" evidence="1">
    <location>
        <begin position="324"/>
        <end position="380"/>
    </location>
</feature>
<keyword evidence="2" id="KW-0472">Membrane</keyword>
<keyword evidence="4" id="KW-1185">Reference proteome</keyword>
<accession>A0AAV3YKI8</accession>
<proteinExistence type="predicted"/>
<feature type="compositionally biased region" description="Low complexity" evidence="1">
    <location>
        <begin position="340"/>
        <end position="380"/>
    </location>
</feature>
<feature type="region of interest" description="Disordered" evidence="1">
    <location>
        <begin position="82"/>
        <end position="103"/>
    </location>
</feature>
<keyword evidence="2" id="KW-1133">Transmembrane helix</keyword>
<reference evidence="3 4" key="1">
    <citation type="journal article" date="2021" name="Elife">
        <title>Chloroplast acquisition without the gene transfer in kleptoplastic sea slugs, Plakobranchus ocellatus.</title>
        <authorList>
            <person name="Maeda T."/>
            <person name="Takahashi S."/>
            <person name="Yoshida T."/>
            <person name="Shimamura S."/>
            <person name="Takaki Y."/>
            <person name="Nagai Y."/>
            <person name="Toyoda A."/>
            <person name="Suzuki Y."/>
            <person name="Arimoto A."/>
            <person name="Ishii H."/>
            <person name="Satoh N."/>
            <person name="Nishiyama T."/>
            <person name="Hasebe M."/>
            <person name="Maruyama T."/>
            <person name="Minagawa J."/>
            <person name="Obokata J."/>
            <person name="Shigenobu S."/>
        </authorList>
    </citation>
    <scope>NUCLEOTIDE SEQUENCE [LARGE SCALE GENOMIC DNA]</scope>
</reference>